<gene>
    <name evidence="7" type="ORF">METZ01_LOCUS103082</name>
</gene>
<dbReference type="PANTHER" id="PTHR43255:SF1">
    <property type="entry name" value="IRON-SULFUR-BINDING OXIDOREDUCTASE FADF-RELATED"/>
    <property type="match status" value="1"/>
</dbReference>
<name>A0A381WDV9_9ZZZZ</name>
<dbReference type="Pfam" id="PF02754">
    <property type="entry name" value="CCG"/>
    <property type="match status" value="1"/>
</dbReference>
<dbReference type="PANTHER" id="PTHR43255">
    <property type="entry name" value="IRON-SULFUR-BINDING OXIDOREDUCTASE FADF-RELATED-RELATED"/>
    <property type="match status" value="1"/>
</dbReference>
<feature type="domain" description="Cysteine-rich" evidence="6">
    <location>
        <begin position="2"/>
        <end position="41"/>
    </location>
</feature>
<protein>
    <recommendedName>
        <fullName evidence="6">Cysteine-rich domain-containing protein</fullName>
    </recommendedName>
</protein>
<evidence type="ECO:0000256" key="3">
    <source>
        <dbReference type="ARBA" id="ARBA00023002"/>
    </source>
</evidence>
<keyword evidence="4" id="KW-0408">Iron</keyword>
<keyword evidence="1" id="KW-0004">4Fe-4S</keyword>
<dbReference type="EMBL" id="UINC01011373">
    <property type="protein sequence ID" value="SVA50228.1"/>
    <property type="molecule type" value="Genomic_DNA"/>
</dbReference>
<dbReference type="InterPro" id="IPR004017">
    <property type="entry name" value="Cys_rich_dom"/>
</dbReference>
<dbReference type="GO" id="GO:0005886">
    <property type="term" value="C:plasma membrane"/>
    <property type="evidence" value="ECO:0007669"/>
    <property type="project" value="TreeGrafter"/>
</dbReference>
<dbReference type="GO" id="GO:0016491">
    <property type="term" value="F:oxidoreductase activity"/>
    <property type="evidence" value="ECO:0007669"/>
    <property type="project" value="UniProtKB-KW"/>
</dbReference>
<proteinExistence type="predicted"/>
<keyword evidence="5" id="KW-0411">Iron-sulfur</keyword>
<keyword evidence="2" id="KW-0479">Metal-binding</keyword>
<evidence type="ECO:0000256" key="1">
    <source>
        <dbReference type="ARBA" id="ARBA00022485"/>
    </source>
</evidence>
<reference evidence="7" key="1">
    <citation type="submission" date="2018-05" db="EMBL/GenBank/DDBJ databases">
        <authorList>
            <person name="Lanie J.A."/>
            <person name="Ng W.-L."/>
            <person name="Kazmierczak K.M."/>
            <person name="Andrzejewski T.M."/>
            <person name="Davidsen T.M."/>
            <person name="Wayne K.J."/>
            <person name="Tettelin H."/>
            <person name="Glass J.I."/>
            <person name="Rusch D."/>
            <person name="Podicherti R."/>
            <person name="Tsui H.-C.T."/>
            <person name="Winkler M.E."/>
        </authorList>
    </citation>
    <scope>NUCLEOTIDE SEQUENCE</scope>
</reference>
<dbReference type="GO" id="GO:0046872">
    <property type="term" value="F:metal ion binding"/>
    <property type="evidence" value="ECO:0007669"/>
    <property type="project" value="UniProtKB-KW"/>
</dbReference>
<dbReference type="GO" id="GO:0051539">
    <property type="term" value="F:4 iron, 4 sulfur cluster binding"/>
    <property type="evidence" value="ECO:0007669"/>
    <property type="project" value="UniProtKB-KW"/>
</dbReference>
<evidence type="ECO:0000256" key="4">
    <source>
        <dbReference type="ARBA" id="ARBA00023004"/>
    </source>
</evidence>
<evidence type="ECO:0000259" key="6">
    <source>
        <dbReference type="Pfam" id="PF02754"/>
    </source>
</evidence>
<organism evidence="7">
    <name type="scientific">marine metagenome</name>
    <dbReference type="NCBI Taxonomy" id="408172"/>
    <lineage>
        <taxon>unclassified sequences</taxon>
        <taxon>metagenomes</taxon>
        <taxon>ecological metagenomes</taxon>
    </lineage>
</organism>
<keyword evidence="3" id="KW-0560">Oxidoreductase</keyword>
<sequence length="70" mass="7440">GARMWMEEKIGSRINETRTEEALSTGASTVATACPFCMTMISDGITAKGKSETVKTKDVAEIVLEAVEAS</sequence>
<accession>A0A381WDV9</accession>
<evidence type="ECO:0000256" key="5">
    <source>
        <dbReference type="ARBA" id="ARBA00023014"/>
    </source>
</evidence>
<dbReference type="InterPro" id="IPR051460">
    <property type="entry name" value="HdrC_iron-sulfur_subunit"/>
</dbReference>
<evidence type="ECO:0000313" key="7">
    <source>
        <dbReference type="EMBL" id="SVA50228.1"/>
    </source>
</evidence>
<evidence type="ECO:0000256" key="2">
    <source>
        <dbReference type="ARBA" id="ARBA00022723"/>
    </source>
</evidence>
<feature type="non-terminal residue" evidence="7">
    <location>
        <position position="1"/>
    </location>
</feature>
<dbReference type="AlphaFoldDB" id="A0A381WDV9"/>